<dbReference type="CDD" id="cd17329">
    <property type="entry name" value="MFS_MdtH_MDR_like"/>
    <property type="match status" value="1"/>
</dbReference>
<feature type="transmembrane region" description="Helical" evidence="7">
    <location>
        <begin position="169"/>
        <end position="192"/>
    </location>
</feature>
<dbReference type="SUPFAM" id="SSF103473">
    <property type="entry name" value="MFS general substrate transporter"/>
    <property type="match status" value="1"/>
</dbReference>
<evidence type="ECO:0000256" key="1">
    <source>
        <dbReference type="ARBA" id="ARBA00004651"/>
    </source>
</evidence>
<feature type="transmembrane region" description="Helical" evidence="7">
    <location>
        <begin position="282"/>
        <end position="299"/>
    </location>
</feature>
<evidence type="ECO:0000256" key="2">
    <source>
        <dbReference type="ARBA" id="ARBA00022448"/>
    </source>
</evidence>
<evidence type="ECO:0000256" key="5">
    <source>
        <dbReference type="ARBA" id="ARBA00022989"/>
    </source>
</evidence>
<dbReference type="InterPro" id="IPR036259">
    <property type="entry name" value="MFS_trans_sf"/>
</dbReference>
<dbReference type="PANTHER" id="PTHR23517:SF10">
    <property type="entry name" value="MAJOR FACILITATOR SUPERFAMILY (MFS) PROFILE DOMAIN-CONTAINING PROTEIN"/>
    <property type="match status" value="1"/>
</dbReference>
<feature type="transmembrane region" description="Helical" evidence="7">
    <location>
        <begin position="102"/>
        <end position="121"/>
    </location>
</feature>
<dbReference type="EMBL" id="QJJQ01000019">
    <property type="protein sequence ID" value="PXW82363.1"/>
    <property type="molecule type" value="Genomic_DNA"/>
</dbReference>
<dbReference type="GO" id="GO:0022857">
    <property type="term" value="F:transmembrane transporter activity"/>
    <property type="evidence" value="ECO:0007669"/>
    <property type="project" value="InterPro"/>
</dbReference>
<feature type="transmembrane region" description="Helical" evidence="7">
    <location>
        <begin position="217"/>
        <end position="239"/>
    </location>
</feature>
<evidence type="ECO:0000256" key="6">
    <source>
        <dbReference type="ARBA" id="ARBA00023136"/>
    </source>
</evidence>
<feature type="domain" description="Major facilitator superfamily (MFS) profile" evidence="8">
    <location>
        <begin position="12"/>
        <end position="395"/>
    </location>
</feature>
<reference evidence="9 10" key="1">
    <citation type="submission" date="2018-05" db="EMBL/GenBank/DDBJ databases">
        <title>Genomic Encyclopedia of Type Strains, Phase IV (KMG-IV): sequencing the most valuable type-strain genomes for metagenomic binning, comparative biology and taxonomic classification.</title>
        <authorList>
            <person name="Goeker M."/>
        </authorList>
    </citation>
    <scope>NUCLEOTIDE SEQUENCE [LARGE SCALE GENOMIC DNA]</scope>
    <source>
        <strain evidence="9 10">DSM 28556</strain>
    </source>
</reference>
<sequence>MQKTWFKEFHPIVYTIILGSVFMNIGFGMVIPFFAIYLSTYTGFNPVFIGFIVGATAVGSMLGGFLGGTLSDQYGRKYIMLLSLVSASIVYAGFMLNSYPVLLVILTLIMGFCTSFFDPCAKALMADFTESKKRLRAFSLRYIGVNIGFAIGPLLGVVLGITTSSRLPFLLASIILLVYAFVLYRLFIIFHIQEISIPEKERVNMLGSLRAVRKDRILLFFLFGGLLATTVHGQFSVILSQYFELEWKSGLAYLMLLWSVHSLVIVMLGLPIVKIMERLTSFRAILCGSTFFALGILGFAFSYDFLTFCLAMIIFTIGEILLIPAEYSIIDEITPEQIRGTYYGTINFTAIGSFIGPWISGILLVNYGGLIMFVVLAFICILSILFFYLGHRRRNIYRIKHSKHQTEAGL</sequence>
<dbReference type="RefSeq" id="WP_110397162.1">
    <property type="nucleotide sequence ID" value="NZ_JBHUHB010000001.1"/>
</dbReference>
<dbReference type="GO" id="GO:0005886">
    <property type="term" value="C:plasma membrane"/>
    <property type="evidence" value="ECO:0007669"/>
    <property type="project" value="UniProtKB-SubCell"/>
</dbReference>
<dbReference type="Proteomes" id="UP000247978">
    <property type="component" value="Unassembled WGS sequence"/>
</dbReference>
<feature type="transmembrane region" description="Helical" evidence="7">
    <location>
        <begin position="251"/>
        <end position="270"/>
    </location>
</feature>
<name>A0A2V3VKP5_9BACI</name>
<dbReference type="Gene3D" id="1.20.1250.20">
    <property type="entry name" value="MFS general substrate transporter like domains"/>
    <property type="match status" value="1"/>
</dbReference>
<protein>
    <submittedName>
        <fullName evidence="9">Sugar phosphate permease</fullName>
    </submittedName>
</protein>
<feature type="transmembrane region" description="Helical" evidence="7">
    <location>
        <begin position="305"/>
        <end position="330"/>
    </location>
</feature>
<dbReference type="PROSITE" id="PS00216">
    <property type="entry name" value="SUGAR_TRANSPORT_1"/>
    <property type="match status" value="1"/>
</dbReference>
<dbReference type="AlphaFoldDB" id="A0A2V3VKP5"/>
<dbReference type="OrthoDB" id="9793283at2"/>
<comment type="subcellular location">
    <subcellularLocation>
        <location evidence="1">Cell membrane</location>
        <topology evidence="1">Multi-pass membrane protein</topology>
    </subcellularLocation>
</comment>
<dbReference type="PROSITE" id="PS50850">
    <property type="entry name" value="MFS"/>
    <property type="match status" value="1"/>
</dbReference>
<dbReference type="InterPro" id="IPR020846">
    <property type="entry name" value="MFS_dom"/>
</dbReference>
<feature type="transmembrane region" description="Helical" evidence="7">
    <location>
        <begin position="12"/>
        <end position="38"/>
    </location>
</feature>
<proteinExistence type="predicted"/>
<evidence type="ECO:0000256" key="3">
    <source>
        <dbReference type="ARBA" id="ARBA00022475"/>
    </source>
</evidence>
<dbReference type="Pfam" id="PF07690">
    <property type="entry name" value="MFS_1"/>
    <property type="match status" value="1"/>
</dbReference>
<feature type="transmembrane region" description="Helical" evidence="7">
    <location>
        <begin position="370"/>
        <end position="390"/>
    </location>
</feature>
<comment type="caution">
    <text evidence="9">The sequence shown here is derived from an EMBL/GenBank/DDBJ whole genome shotgun (WGS) entry which is preliminary data.</text>
</comment>
<feature type="transmembrane region" description="Helical" evidence="7">
    <location>
        <begin position="342"/>
        <end position="364"/>
    </location>
</feature>
<feature type="transmembrane region" description="Helical" evidence="7">
    <location>
        <begin position="44"/>
        <end position="66"/>
    </location>
</feature>
<keyword evidence="4 7" id="KW-0812">Transmembrane</keyword>
<accession>A0A2V3VKP5</accession>
<dbReference type="InterPro" id="IPR005829">
    <property type="entry name" value="Sugar_transporter_CS"/>
</dbReference>
<feature type="transmembrane region" description="Helical" evidence="7">
    <location>
        <begin position="142"/>
        <end position="163"/>
    </location>
</feature>
<keyword evidence="5 7" id="KW-1133">Transmembrane helix</keyword>
<organism evidence="9 10">
    <name type="scientific">Pseudogracilibacillus auburnensis</name>
    <dbReference type="NCBI Taxonomy" id="1494959"/>
    <lineage>
        <taxon>Bacteria</taxon>
        <taxon>Bacillati</taxon>
        <taxon>Bacillota</taxon>
        <taxon>Bacilli</taxon>
        <taxon>Bacillales</taxon>
        <taxon>Bacillaceae</taxon>
        <taxon>Pseudogracilibacillus</taxon>
    </lineage>
</organism>
<evidence type="ECO:0000259" key="8">
    <source>
        <dbReference type="PROSITE" id="PS50850"/>
    </source>
</evidence>
<evidence type="ECO:0000313" key="9">
    <source>
        <dbReference type="EMBL" id="PXW82363.1"/>
    </source>
</evidence>
<dbReference type="PANTHER" id="PTHR23517">
    <property type="entry name" value="RESISTANCE PROTEIN MDTM, PUTATIVE-RELATED-RELATED"/>
    <property type="match status" value="1"/>
</dbReference>
<dbReference type="InterPro" id="IPR050171">
    <property type="entry name" value="MFS_Transporters"/>
</dbReference>
<evidence type="ECO:0000313" key="10">
    <source>
        <dbReference type="Proteomes" id="UP000247978"/>
    </source>
</evidence>
<keyword evidence="3" id="KW-1003">Cell membrane</keyword>
<evidence type="ECO:0000256" key="4">
    <source>
        <dbReference type="ARBA" id="ARBA00022692"/>
    </source>
</evidence>
<feature type="transmembrane region" description="Helical" evidence="7">
    <location>
        <begin position="78"/>
        <end position="96"/>
    </location>
</feature>
<keyword evidence="6 7" id="KW-0472">Membrane</keyword>
<keyword evidence="2" id="KW-0813">Transport</keyword>
<dbReference type="InterPro" id="IPR011701">
    <property type="entry name" value="MFS"/>
</dbReference>
<gene>
    <name evidence="9" type="ORF">DFR56_11950</name>
</gene>
<evidence type="ECO:0000256" key="7">
    <source>
        <dbReference type="SAM" id="Phobius"/>
    </source>
</evidence>
<keyword evidence="10" id="KW-1185">Reference proteome</keyword>